<keyword evidence="1" id="KW-1133">Transmembrane helix</keyword>
<protein>
    <recommendedName>
        <fullName evidence="4">Integral membrane protein TmpA</fullName>
    </recommendedName>
</protein>
<keyword evidence="1" id="KW-0472">Membrane</keyword>
<feature type="transmembrane region" description="Helical" evidence="1">
    <location>
        <begin position="20"/>
        <end position="41"/>
    </location>
</feature>
<organism evidence="2 3">
    <name type="scientific">Aulographum hederae CBS 113979</name>
    <dbReference type="NCBI Taxonomy" id="1176131"/>
    <lineage>
        <taxon>Eukaryota</taxon>
        <taxon>Fungi</taxon>
        <taxon>Dikarya</taxon>
        <taxon>Ascomycota</taxon>
        <taxon>Pezizomycotina</taxon>
        <taxon>Dothideomycetes</taxon>
        <taxon>Pleosporomycetidae</taxon>
        <taxon>Aulographales</taxon>
        <taxon>Aulographaceae</taxon>
    </lineage>
</organism>
<reference evidence="2" key="1">
    <citation type="journal article" date="2020" name="Stud. Mycol.">
        <title>101 Dothideomycetes genomes: a test case for predicting lifestyles and emergence of pathogens.</title>
        <authorList>
            <person name="Haridas S."/>
            <person name="Albert R."/>
            <person name="Binder M."/>
            <person name="Bloem J."/>
            <person name="Labutti K."/>
            <person name="Salamov A."/>
            <person name="Andreopoulos B."/>
            <person name="Baker S."/>
            <person name="Barry K."/>
            <person name="Bills G."/>
            <person name="Bluhm B."/>
            <person name="Cannon C."/>
            <person name="Castanera R."/>
            <person name="Culley D."/>
            <person name="Daum C."/>
            <person name="Ezra D."/>
            <person name="Gonzalez J."/>
            <person name="Henrissat B."/>
            <person name="Kuo A."/>
            <person name="Liang C."/>
            <person name="Lipzen A."/>
            <person name="Lutzoni F."/>
            <person name="Magnuson J."/>
            <person name="Mondo S."/>
            <person name="Nolan M."/>
            <person name="Ohm R."/>
            <person name="Pangilinan J."/>
            <person name="Park H.-J."/>
            <person name="Ramirez L."/>
            <person name="Alfaro M."/>
            <person name="Sun H."/>
            <person name="Tritt A."/>
            <person name="Yoshinaga Y."/>
            <person name="Zwiers L.-H."/>
            <person name="Turgeon B."/>
            <person name="Goodwin S."/>
            <person name="Spatafora J."/>
            <person name="Crous P."/>
            <person name="Grigoriev I."/>
        </authorList>
    </citation>
    <scope>NUCLEOTIDE SEQUENCE</scope>
    <source>
        <strain evidence="2">CBS 113979</strain>
    </source>
</reference>
<keyword evidence="3" id="KW-1185">Reference proteome</keyword>
<evidence type="ECO:0000256" key="1">
    <source>
        <dbReference type="SAM" id="Phobius"/>
    </source>
</evidence>
<dbReference type="OrthoDB" id="3142841at2759"/>
<accession>A0A6G1H6E4</accession>
<feature type="non-terminal residue" evidence="2">
    <location>
        <position position="1"/>
    </location>
</feature>
<dbReference type="Proteomes" id="UP000800041">
    <property type="component" value="Unassembled WGS sequence"/>
</dbReference>
<dbReference type="EMBL" id="ML977148">
    <property type="protein sequence ID" value="KAF1988528.1"/>
    <property type="molecule type" value="Genomic_DNA"/>
</dbReference>
<feature type="transmembrane region" description="Helical" evidence="1">
    <location>
        <begin position="176"/>
        <end position="193"/>
    </location>
</feature>
<feature type="transmembrane region" description="Helical" evidence="1">
    <location>
        <begin position="103"/>
        <end position="123"/>
    </location>
</feature>
<dbReference type="AlphaFoldDB" id="A0A6G1H6E4"/>
<keyword evidence="1" id="KW-0812">Transmembrane</keyword>
<feature type="transmembrane region" description="Helical" evidence="1">
    <location>
        <begin position="205"/>
        <end position="226"/>
    </location>
</feature>
<gene>
    <name evidence="2" type="ORF">K402DRAFT_317220</name>
</gene>
<evidence type="ECO:0000313" key="3">
    <source>
        <dbReference type="Proteomes" id="UP000800041"/>
    </source>
</evidence>
<evidence type="ECO:0000313" key="2">
    <source>
        <dbReference type="EMBL" id="KAF1988528.1"/>
    </source>
</evidence>
<evidence type="ECO:0008006" key="4">
    <source>
        <dbReference type="Google" id="ProtNLM"/>
    </source>
</evidence>
<name>A0A6G1H6E4_9PEZI</name>
<dbReference type="InterPro" id="IPR052979">
    <property type="entry name" value="Adenylate-forming_domain"/>
</dbReference>
<proteinExistence type="predicted"/>
<feature type="non-terminal residue" evidence="2">
    <location>
        <position position="438"/>
    </location>
</feature>
<dbReference type="PANTHER" id="PTHR33927:SF5">
    <property type="entry name" value="ENZYME, PUTATIVE (AFU_ORTHOLOGUE AFUA_8G01222)-RELATED"/>
    <property type="match status" value="1"/>
</dbReference>
<dbReference type="PANTHER" id="PTHR33927">
    <property type="entry name" value="TRANSMEMBRANE PROTEIN"/>
    <property type="match status" value="1"/>
</dbReference>
<sequence length="438" mass="49426">IPSKRHGKIFRRLRHTYFNVYRRLFSVVFSVNLIGFFVLLWQSRETGVNHLNVAAASSANIMAAILIRQDYIINLLFRVCWLVPLSAPLRLRRAMAKVYEYGGVHSGAGFAGALWYLFLTVVLTRDYAMAVMKSIPIMTTSYAMLTLLCLIVAFAYPRFRFLSHNVFENTHRLAGWTAVGIFWAQTVLIAQQLRKGTDHSTWGTIIRLLPFYFLLITTVHLVLPWVRLRKMTFHPERLSDHALRLHFKETMAPFSGIAISDAPLKEWHPFATFPTPLGNGGGGSLIISAAGDWTQKVIANPSTQYWVRGVPRTGVLSMACIFRSCLIVTTGSGIGPCLSFLMEPSRKQPCRVIWSAPCPEKTFGYDITEAVYRVDPRALVIDTRLSQKRPDMVLLTWQMYVESGAEAVFVISNPSLTKKLIYAMESRGVPAFGPIWDS</sequence>
<feature type="transmembrane region" description="Helical" evidence="1">
    <location>
        <begin position="135"/>
        <end position="156"/>
    </location>
</feature>